<proteinExistence type="predicted"/>
<evidence type="ECO:0000313" key="2">
    <source>
        <dbReference type="Proteomes" id="UP001229421"/>
    </source>
</evidence>
<organism evidence="1 2">
    <name type="scientific">Tagetes erecta</name>
    <name type="common">African marigold</name>
    <dbReference type="NCBI Taxonomy" id="13708"/>
    <lineage>
        <taxon>Eukaryota</taxon>
        <taxon>Viridiplantae</taxon>
        <taxon>Streptophyta</taxon>
        <taxon>Embryophyta</taxon>
        <taxon>Tracheophyta</taxon>
        <taxon>Spermatophyta</taxon>
        <taxon>Magnoliopsida</taxon>
        <taxon>eudicotyledons</taxon>
        <taxon>Gunneridae</taxon>
        <taxon>Pentapetalae</taxon>
        <taxon>asterids</taxon>
        <taxon>campanulids</taxon>
        <taxon>Asterales</taxon>
        <taxon>Asteraceae</taxon>
        <taxon>Asteroideae</taxon>
        <taxon>Heliantheae alliance</taxon>
        <taxon>Tageteae</taxon>
        <taxon>Tagetes</taxon>
    </lineage>
</organism>
<comment type="caution">
    <text evidence="1">The sequence shown here is derived from an EMBL/GenBank/DDBJ whole genome shotgun (WGS) entry which is preliminary data.</text>
</comment>
<keyword evidence="2" id="KW-1185">Reference proteome</keyword>
<reference evidence="1" key="1">
    <citation type="journal article" date="2023" name="bioRxiv">
        <title>Improved chromosome-level genome assembly for marigold (Tagetes erecta).</title>
        <authorList>
            <person name="Jiang F."/>
            <person name="Yuan L."/>
            <person name="Wang S."/>
            <person name="Wang H."/>
            <person name="Xu D."/>
            <person name="Wang A."/>
            <person name="Fan W."/>
        </authorList>
    </citation>
    <scope>NUCLEOTIDE SEQUENCE</scope>
    <source>
        <strain evidence="1">WSJ</strain>
        <tissue evidence="1">Leaf</tissue>
    </source>
</reference>
<gene>
    <name evidence="1" type="ORF">QVD17_24495</name>
</gene>
<name>A0AAD8NUW4_TARER</name>
<accession>A0AAD8NUW4</accession>
<dbReference type="AlphaFoldDB" id="A0AAD8NUW4"/>
<evidence type="ECO:0000313" key="1">
    <source>
        <dbReference type="EMBL" id="KAK1421832.1"/>
    </source>
</evidence>
<dbReference type="Proteomes" id="UP001229421">
    <property type="component" value="Unassembled WGS sequence"/>
</dbReference>
<dbReference type="EMBL" id="JAUHHV010000006">
    <property type="protein sequence ID" value="KAK1421832.1"/>
    <property type="molecule type" value="Genomic_DNA"/>
</dbReference>
<protein>
    <submittedName>
        <fullName evidence="1">Uncharacterized protein</fullName>
    </submittedName>
</protein>
<sequence length="145" mass="16096">MPLFLQTLIDAVDFNNRLLRPLKSIEAWKEAEGECFSLAVGELSSAKNLHGTRAEGECFSLVCYPSKRRVVIIEDKKLLSVLFRDGCDGRAFTLKTETYGGPPFLEKALKFAVGLRFSMTNNKAQGQIIPHVGVYLLDSVSSHCN</sequence>